<protein>
    <submittedName>
        <fullName evidence="3">DEDD_Tnp_IS110 domain-containing protein</fullName>
    </submittedName>
</protein>
<dbReference type="OrthoDB" id="76862at2759"/>
<keyword evidence="2" id="KW-1185">Reference proteome</keyword>
<gene>
    <name evidence="1" type="ORF">TCLT_LOCUS3566</name>
</gene>
<dbReference type="Pfam" id="PF16672">
    <property type="entry name" value="LAMTOR5"/>
    <property type="match status" value="1"/>
</dbReference>
<sequence length="68" mass="7558">MSKKEMKGILCADESGLNICNLGTLKDGPGDVVTELLRFASCLEPNPQASSVTIHLKGTYYYYYFCMK</sequence>
<dbReference type="InterPro" id="IPR024135">
    <property type="entry name" value="LAMTOR5"/>
</dbReference>
<reference evidence="3" key="1">
    <citation type="submission" date="2017-02" db="UniProtKB">
        <authorList>
            <consortium name="WormBaseParasite"/>
        </authorList>
    </citation>
    <scope>IDENTIFICATION</scope>
</reference>
<reference evidence="1 2" key="2">
    <citation type="submission" date="2018-11" db="EMBL/GenBank/DDBJ databases">
        <authorList>
            <consortium name="Pathogen Informatics"/>
        </authorList>
    </citation>
    <scope>NUCLEOTIDE SEQUENCE [LARGE SCALE GENOMIC DNA]</scope>
</reference>
<name>A0A0N5CTL5_THECL</name>
<organism evidence="3">
    <name type="scientific">Thelazia callipaeda</name>
    <name type="common">Oriental eyeworm</name>
    <name type="synonym">Parasitic nematode</name>
    <dbReference type="NCBI Taxonomy" id="103827"/>
    <lineage>
        <taxon>Eukaryota</taxon>
        <taxon>Metazoa</taxon>
        <taxon>Ecdysozoa</taxon>
        <taxon>Nematoda</taxon>
        <taxon>Chromadorea</taxon>
        <taxon>Rhabditida</taxon>
        <taxon>Spirurina</taxon>
        <taxon>Spiruromorpha</taxon>
        <taxon>Thelazioidea</taxon>
        <taxon>Thelaziidae</taxon>
        <taxon>Thelazia</taxon>
    </lineage>
</organism>
<accession>A0A0N5CTL5</accession>
<proteinExistence type="predicted"/>
<evidence type="ECO:0000313" key="3">
    <source>
        <dbReference type="WBParaSite" id="TCLT_0000357601-mRNA-1"/>
    </source>
</evidence>
<dbReference type="Proteomes" id="UP000276776">
    <property type="component" value="Unassembled WGS sequence"/>
</dbReference>
<dbReference type="WBParaSite" id="TCLT_0000357601-mRNA-1">
    <property type="protein sequence ID" value="TCLT_0000357601-mRNA-1"/>
    <property type="gene ID" value="TCLT_0000357601"/>
</dbReference>
<evidence type="ECO:0000313" key="1">
    <source>
        <dbReference type="EMBL" id="VDN00138.1"/>
    </source>
</evidence>
<dbReference type="GO" id="GO:0043066">
    <property type="term" value="P:negative regulation of apoptotic process"/>
    <property type="evidence" value="ECO:0007669"/>
    <property type="project" value="InterPro"/>
</dbReference>
<dbReference type="GO" id="GO:0071986">
    <property type="term" value="C:Ragulator complex"/>
    <property type="evidence" value="ECO:0007669"/>
    <property type="project" value="InterPro"/>
</dbReference>
<dbReference type="AlphaFoldDB" id="A0A0N5CTL5"/>
<evidence type="ECO:0000313" key="2">
    <source>
        <dbReference type="Proteomes" id="UP000276776"/>
    </source>
</evidence>
<dbReference type="EMBL" id="UYYF01001806">
    <property type="protein sequence ID" value="VDN00138.1"/>
    <property type="molecule type" value="Genomic_DNA"/>
</dbReference>
<dbReference type="STRING" id="103827.A0A0N5CTL5"/>
<dbReference type="Gene3D" id="3.30.450.30">
    <property type="entry name" value="Dynein light chain 2a, cytoplasmic"/>
    <property type="match status" value="1"/>
</dbReference>